<dbReference type="PANTHER" id="PTHR43776:SF7">
    <property type="entry name" value="D,D-DIPEPTIDE TRANSPORT ATP-BINDING PROTEIN DDPF-RELATED"/>
    <property type="match status" value="1"/>
</dbReference>
<keyword evidence="3" id="KW-0547">Nucleotide-binding</keyword>
<reference evidence="6 7" key="1">
    <citation type="submission" date="2024-09" db="EMBL/GenBank/DDBJ databases">
        <authorList>
            <person name="Sun Q."/>
            <person name="Mori K."/>
        </authorList>
    </citation>
    <scope>NUCLEOTIDE SEQUENCE [LARGE SCALE GENOMIC DNA]</scope>
    <source>
        <strain evidence="6 7">NCAIM B.02610</strain>
    </source>
</reference>
<dbReference type="Pfam" id="PF00005">
    <property type="entry name" value="ABC_tran"/>
    <property type="match status" value="1"/>
</dbReference>
<dbReference type="Proteomes" id="UP001589838">
    <property type="component" value="Unassembled WGS sequence"/>
</dbReference>
<name>A0ABV6K719_9BACI</name>
<dbReference type="NCBIfam" id="TIGR01727">
    <property type="entry name" value="oligo_HPY"/>
    <property type="match status" value="1"/>
</dbReference>
<sequence>MEFNQDVLLQVKGLKKHFDVSEGKLPFKKKYLKAVDGVDFDLHKGEILGIVGESGCGKSTLGQLIIQLLNPTEGEISFEGMDLSRLSAKRLREKRKDIQMIFQDPYSSLNPRMNVFDIVAEPLRTHKIASGAELKKQVFDMLEVVGLNAESASRYPHEFSGGQRQRIGIARALALRPKLIVCDEPVSALDVSIQAQILNLLLKLQKEFDLTLLFIAHGIPAVKYISNRVAVMYLGKIVEIADKEQLLTNPQHPYTEALLASVPVSHPSLRANQEQQTMYGEMPSPVDLPTGCRFHTRCPYADEVCKEQAPELTDANQNGHSVACHYPVGSQMTSDDCKNMEPTKRKEA</sequence>
<dbReference type="PROSITE" id="PS50893">
    <property type="entry name" value="ABC_TRANSPORTER_2"/>
    <property type="match status" value="1"/>
</dbReference>
<dbReference type="Gene3D" id="3.40.50.300">
    <property type="entry name" value="P-loop containing nucleotide triphosphate hydrolases"/>
    <property type="match status" value="1"/>
</dbReference>
<evidence type="ECO:0000313" key="6">
    <source>
        <dbReference type="EMBL" id="MFC0469104.1"/>
    </source>
</evidence>
<protein>
    <submittedName>
        <fullName evidence="6">ABC transporter ATP-binding protein</fullName>
    </submittedName>
</protein>
<dbReference type="CDD" id="cd03257">
    <property type="entry name" value="ABC_NikE_OppD_transporters"/>
    <property type="match status" value="1"/>
</dbReference>
<evidence type="ECO:0000256" key="2">
    <source>
        <dbReference type="ARBA" id="ARBA00022448"/>
    </source>
</evidence>
<dbReference type="RefSeq" id="WP_335958272.1">
    <property type="nucleotide sequence ID" value="NZ_JAXBLX010000001.1"/>
</dbReference>
<dbReference type="InterPro" id="IPR017871">
    <property type="entry name" value="ABC_transporter-like_CS"/>
</dbReference>
<comment type="caution">
    <text evidence="6">The sequence shown here is derived from an EMBL/GenBank/DDBJ whole genome shotgun (WGS) entry which is preliminary data.</text>
</comment>
<evidence type="ECO:0000256" key="3">
    <source>
        <dbReference type="ARBA" id="ARBA00022741"/>
    </source>
</evidence>
<organism evidence="6 7">
    <name type="scientific">Halalkalibacter kiskunsagensis</name>
    <dbReference type="NCBI Taxonomy" id="1548599"/>
    <lineage>
        <taxon>Bacteria</taxon>
        <taxon>Bacillati</taxon>
        <taxon>Bacillota</taxon>
        <taxon>Bacilli</taxon>
        <taxon>Bacillales</taxon>
        <taxon>Bacillaceae</taxon>
        <taxon>Halalkalibacter</taxon>
    </lineage>
</organism>
<keyword evidence="2" id="KW-0813">Transport</keyword>
<gene>
    <name evidence="6" type="ORF">ACFFHM_00605</name>
</gene>
<comment type="similarity">
    <text evidence="1">Belongs to the ABC transporter superfamily.</text>
</comment>
<evidence type="ECO:0000313" key="7">
    <source>
        <dbReference type="Proteomes" id="UP001589838"/>
    </source>
</evidence>
<dbReference type="PROSITE" id="PS00211">
    <property type="entry name" value="ABC_TRANSPORTER_1"/>
    <property type="match status" value="1"/>
</dbReference>
<keyword evidence="4 6" id="KW-0067">ATP-binding</keyword>
<dbReference type="SMART" id="SM00382">
    <property type="entry name" value="AAA"/>
    <property type="match status" value="1"/>
</dbReference>
<evidence type="ECO:0000256" key="1">
    <source>
        <dbReference type="ARBA" id="ARBA00005417"/>
    </source>
</evidence>
<dbReference type="PANTHER" id="PTHR43776">
    <property type="entry name" value="TRANSPORT ATP-BINDING PROTEIN"/>
    <property type="match status" value="1"/>
</dbReference>
<proteinExistence type="inferred from homology"/>
<dbReference type="GO" id="GO:0005524">
    <property type="term" value="F:ATP binding"/>
    <property type="evidence" value="ECO:0007669"/>
    <property type="project" value="UniProtKB-KW"/>
</dbReference>
<accession>A0ABV6K719</accession>
<dbReference type="InterPro" id="IPR013563">
    <property type="entry name" value="Oligopep_ABC_C"/>
</dbReference>
<evidence type="ECO:0000256" key="4">
    <source>
        <dbReference type="ARBA" id="ARBA00022840"/>
    </source>
</evidence>
<dbReference type="InterPro" id="IPR027417">
    <property type="entry name" value="P-loop_NTPase"/>
</dbReference>
<dbReference type="InterPro" id="IPR050319">
    <property type="entry name" value="ABC_transp_ATP-bind"/>
</dbReference>
<feature type="domain" description="ABC transporter" evidence="5">
    <location>
        <begin position="9"/>
        <end position="259"/>
    </location>
</feature>
<keyword evidence="7" id="KW-1185">Reference proteome</keyword>
<dbReference type="InterPro" id="IPR003439">
    <property type="entry name" value="ABC_transporter-like_ATP-bd"/>
</dbReference>
<dbReference type="Pfam" id="PF08352">
    <property type="entry name" value="oligo_HPY"/>
    <property type="match status" value="1"/>
</dbReference>
<dbReference type="SUPFAM" id="SSF52540">
    <property type="entry name" value="P-loop containing nucleoside triphosphate hydrolases"/>
    <property type="match status" value="1"/>
</dbReference>
<dbReference type="InterPro" id="IPR003593">
    <property type="entry name" value="AAA+_ATPase"/>
</dbReference>
<evidence type="ECO:0000259" key="5">
    <source>
        <dbReference type="PROSITE" id="PS50893"/>
    </source>
</evidence>
<dbReference type="EMBL" id="JBHLUX010000001">
    <property type="protein sequence ID" value="MFC0469104.1"/>
    <property type="molecule type" value="Genomic_DNA"/>
</dbReference>